<dbReference type="Pfam" id="PF26557">
    <property type="entry name" value="Cullin_AB"/>
    <property type="match status" value="1"/>
</dbReference>
<dbReference type="InterPro" id="IPR036390">
    <property type="entry name" value="WH_DNA-bd_sf"/>
</dbReference>
<evidence type="ECO:0000259" key="6">
    <source>
        <dbReference type="PROSITE" id="PS50069"/>
    </source>
</evidence>
<dbReference type="SMART" id="SM00884">
    <property type="entry name" value="Cullin_Nedd8"/>
    <property type="match status" value="1"/>
</dbReference>
<dbReference type="Pfam" id="PF10557">
    <property type="entry name" value="Cullin_Nedd8"/>
    <property type="match status" value="1"/>
</dbReference>
<dbReference type="InterPro" id="IPR016159">
    <property type="entry name" value="Cullin_repeat-like_dom_sf"/>
</dbReference>
<dbReference type="PANTHER" id="PTHR11932">
    <property type="entry name" value="CULLIN"/>
    <property type="match status" value="1"/>
</dbReference>
<dbReference type="Proteomes" id="UP000663881">
    <property type="component" value="Unassembled WGS sequence"/>
</dbReference>
<dbReference type="InterPro" id="IPR001373">
    <property type="entry name" value="Cullin_N"/>
</dbReference>
<dbReference type="InterPro" id="IPR019559">
    <property type="entry name" value="Cullin_neddylation_domain"/>
</dbReference>
<organism evidence="7 8">
    <name type="scientific">Adineta steineri</name>
    <dbReference type="NCBI Taxonomy" id="433720"/>
    <lineage>
        <taxon>Eukaryota</taxon>
        <taxon>Metazoa</taxon>
        <taxon>Spiralia</taxon>
        <taxon>Gnathifera</taxon>
        <taxon>Rotifera</taxon>
        <taxon>Eurotatoria</taxon>
        <taxon>Bdelloidea</taxon>
        <taxon>Adinetida</taxon>
        <taxon>Adinetidae</taxon>
        <taxon>Adineta</taxon>
    </lineage>
</organism>
<comment type="caution">
    <text evidence="7">The sequence shown here is derived from an EMBL/GenBank/DDBJ whole genome shotgun (WGS) entry which is preliminary data.</text>
</comment>
<dbReference type="GO" id="GO:0031625">
    <property type="term" value="F:ubiquitin protein ligase binding"/>
    <property type="evidence" value="ECO:0007669"/>
    <property type="project" value="InterPro"/>
</dbReference>
<dbReference type="InterPro" id="IPR045093">
    <property type="entry name" value="Cullin"/>
</dbReference>
<dbReference type="AlphaFoldDB" id="A0A818UCV9"/>
<keyword evidence="2" id="KW-1017">Isopeptide bond</keyword>
<dbReference type="Pfam" id="PF00888">
    <property type="entry name" value="Cullin"/>
    <property type="match status" value="1"/>
</dbReference>
<feature type="domain" description="Cullin family profile" evidence="6">
    <location>
        <begin position="365"/>
        <end position="605"/>
    </location>
</feature>
<keyword evidence="3" id="KW-0832">Ubl conjugation</keyword>
<dbReference type="FunFam" id="1.10.10.10:FF:000014">
    <property type="entry name" value="Cullin 1"/>
    <property type="match status" value="1"/>
</dbReference>
<comment type="similarity">
    <text evidence="1 4 5">Belongs to the cullin family.</text>
</comment>
<dbReference type="SUPFAM" id="SSF74788">
    <property type="entry name" value="Cullin repeat-like"/>
    <property type="match status" value="1"/>
</dbReference>
<dbReference type="SUPFAM" id="SSF46785">
    <property type="entry name" value="Winged helix' DNA-binding domain"/>
    <property type="match status" value="1"/>
</dbReference>
<evidence type="ECO:0000313" key="8">
    <source>
        <dbReference type="Proteomes" id="UP000663881"/>
    </source>
</evidence>
<name>A0A818UCV9_9BILA</name>
<dbReference type="GO" id="GO:0006511">
    <property type="term" value="P:ubiquitin-dependent protein catabolic process"/>
    <property type="evidence" value="ECO:0007669"/>
    <property type="project" value="InterPro"/>
</dbReference>
<evidence type="ECO:0000256" key="5">
    <source>
        <dbReference type="RuleBase" id="RU003829"/>
    </source>
</evidence>
<proteinExistence type="inferred from homology"/>
<evidence type="ECO:0000256" key="4">
    <source>
        <dbReference type="PROSITE-ProRule" id="PRU00330"/>
    </source>
</evidence>
<dbReference type="InterPro" id="IPR036317">
    <property type="entry name" value="Cullin_homology_sf"/>
</dbReference>
<dbReference type="InterPro" id="IPR016158">
    <property type="entry name" value="Cullin_homology"/>
</dbReference>
<protein>
    <recommendedName>
        <fullName evidence="6">Cullin family profile domain-containing protein</fullName>
    </recommendedName>
</protein>
<reference evidence="7" key="1">
    <citation type="submission" date="2021-02" db="EMBL/GenBank/DDBJ databases">
        <authorList>
            <person name="Nowell W R."/>
        </authorList>
    </citation>
    <scope>NUCLEOTIDE SEQUENCE</scope>
</reference>
<dbReference type="SMART" id="SM00182">
    <property type="entry name" value="CULLIN"/>
    <property type="match status" value="1"/>
</dbReference>
<evidence type="ECO:0000256" key="1">
    <source>
        <dbReference type="ARBA" id="ARBA00006019"/>
    </source>
</evidence>
<dbReference type="InterPro" id="IPR059120">
    <property type="entry name" value="Cullin-like_AB"/>
</dbReference>
<dbReference type="Gene3D" id="4.10.1030.10">
    <property type="entry name" value="Ring Box Chain A, domain 5"/>
    <property type="match status" value="1"/>
</dbReference>
<evidence type="ECO:0000256" key="3">
    <source>
        <dbReference type="ARBA" id="ARBA00022843"/>
    </source>
</evidence>
<dbReference type="Gene3D" id="1.10.10.10">
    <property type="entry name" value="Winged helix-like DNA-binding domain superfamily/Winged helix DNA-binding domain"/>
    <property type="match status" value="2"/>
</dbReference>
<dbReference type="PROSITE" id="PS50069">
    <property type="entry name" value="CULLIN_2"/>
    <property type="match status" value="1"/>
</dbReference>
<evidence type="ECO:0000313" key="7">
    <source>
        <dbReference type="EMBL" id="CAF3698846.1"/>
    </source>
</evidence>
<dbReference type="EMBL" id="CAJOAY010000593">
    <property type="protein sequence ID" value="CAF3698846.1"/>
    <property type="molecule type" value="Genomic_DNA"/>
</dbReference>
<dbReference type="SUPFAM" id="SSF75632">
    <property type="entry name" value="Cullin homology domain"/>
    <property type="match status" value="1"/>
</dbReference>
<dbReference type="InterPro" id="IPR036388">
    <property type="entry name" value="WH-like_DNA-bd_sf"/>
</dbReference>
<gene>
    <name evidence="7" type="ORF">OKA104_LOCUS12348</name>
</gene>
<evidence type="ECO:0000256" key="2">
    <source>
        <dbReference type="ARBA" id="ARBA00022499"/>
    </source>
</evidence>
<dbReference type="Gene3D" id="1.20.1310.10">
    <property type="entry name" value="Cullin Repeats"/>
    <property type="match status" value="3"/>
</dbReference>
<dbReference type="FunFam" id="1.20.1310.10:FF:000002">
    <property type="entry name" value="cullin-3 isoform X1"/>
    <property type="match status" value="1"/>
</dbReference>
<accession>A0A818UCV9</accession>
<sequence length="729" mass="85988">MPKNNQSVILNETTELIDKIFNLDNIYDSDKVSFTYMELYTFIFDCLSGHAYAYSNPTNRLRVHKGSAVTGGDLYLHLENYLRNKLDNVSKDIDNISNENILQYYKELYYNYKRLFKVLSGSYSYLSRHWVQRELESGRRDVYKIDVGIILFFVNVKIHLGDENLIEMMDNTIYTESFQDKFLQTTEDFYRSKQFPAIDSNNKLLEYLKLVAEYFDYEINQAKVYLPEQKLTLTTLIVLLETIFFPTDIFNIIVGRLQLLVSDENKHQELAVLFEPIRQLTKLKNELLKLIETHVYQKAIESITDDLINNPLFYIETIVNIHGKYQKLIQETFVGDQHFVASFDKGYAKFVNQNPVSKTTGITMTLAEILARYCDTLLRKGSKAVKNDDWNEKLDNIIIIFSYLNDKDVFMKFYQKMLRKRLIDQLSVSESYEETLISEFKNKCGYEYTSKLEQMIKDIRLSEDLTNEYRTYQENTHENETRKIYSNNFLEENNFFSVVVLTSNSWLFSHPSDIILPIEFKTVYDNFTTFYLSKHSGRKLTLLHQYSKGELQINFTTKKYRLQVSTYQMLILLLFNQELIWTVEQIQDKTQIRSELLFEILLGLLKSKLLISDDPLTLNSRIKLAQNFISDKTRLNLNLPSKPNEQKDQSHLVKAAVDERQMVIQAALVRIMKKERTLKHSLLIQQVIQQLTSNFKPDISLIKKYIEILIEKEYFQRDSNDKDTLHYLA</sequence>